<reference evidence="1" key="1">
    <citation type="submission" date="2019-08" db="EMBL/GenBank/DDBJ databases">
        <authorList>
            <person name="Kucharzyk K."/>
            <person name="Murdoch R.W."/>
            <person name="Higgins S."/>
            <person name="Loffler F."/>
        </authorList>
    </citation>
    <scope>NUCLEOTIDE SEQUENCE</scope>
</reference>
<accession>A0A645D810</accession>
<comment type="caution">
    <text evidence="1">The sequence shown here is derived from an EMBL/GenBank/DDBJ whole genome shotgun (WGS) entry which is preliminary data.</text>
</comment>
<proteinExistence type="predicted"/>
<protein>
    <submittedName>
        <fullName evidence="1">Uncharacterized protein</fullName>
    </submittedName>
</protein>
<organism evidence="1">
    <name type="scientific">bioreactor metagenome</name>
    <dbReference type="NCBI Taxonomy" id="1076179"/>
    <lineage>
        <taxon>unclassified sequences</taxon>
        <taxon>metagenomes</taxon>
        <taxon>ecological metagenomes</taxon>
    </lineage>
</organism>
<sequence>MEKEAYLTFDDHEDFRRAVEEALKDRKELNGMLARA</sequence>
<gene>
    <name evidence="1" type="ORF">SDC9_132565</name>
</gene>
<evidence type="ECO:0000313" key="1">
    <source>
        <dbReference type="EMBL" id="MPM85484.1"/>
    </source>
</evidence>
<name>A0A645D810_9ZZZZ</name>
<dbReference type="AlphaFoldDB" id="A0A645D810"/>
<dbReference type="EMBL" id="VSSQ01033776">
    <property type="protein sequence ID" value="MPM85484.1"/>
    <property type="molecule type" value="Genomic_DNA"/>
</dbReference>